<sequence>MKLDLGSGAMARKIDDKASLVTGEGEGRGNNDWFWSVGDKSDNFEPQPPQPPRTPPEWRTSSTSGRRRWLRRAVNDDGDLYSAVATAGAADVVPLGLVEENKVFSTSPDSSCSKPQSPFDCAVVVAGSVHFEHIVLHLLLMPGVPPAVGSDNVVGCTCGGDEESYGEDGVFC</sequence>
<comment type="caution">
    <text evidence="2">The sequence shown here is derived from an EMBL/GenBank/DDBJ whole genome shotgun (WGS) entry which is preliminary data.</text>
</comment>
<name>A0A7J0GAT2_9ERIC</name>
<proteinExistence type="predicted"/>
<dbReference type="EMBL" id="BJWL01000019">
    <property type="protein sequence ID" value="GFZ07925.1"/>
    <property type="molecule type" value="Genomic_DNA"/>
</dbReference>
<gene>
    <name evidence="2" type="ORF">Acr_19g0008620</name>
</gene>
<evidence type="ECO:0000313" key="3">
    <source>
        <dbReference type="Proteomes" id="UP000585474"/>
    </source>
</evidence>
<feature type="compositionally biased region" description="Pro residues" evidence="1">
    <location>
        <begin position="46"/>
        <end position="55"/>
    </location>
</feature>
<accession>A0A7J0GAT2</accession>
<reference evidence="2 3" key="1">
    <citation type="submission" date="2019-07" db="EMBL/GenBank/DDBJ databases">
        <title>De Novo Assembly of kiwifruit Actinidia rufa.</title>
        <authorList>
            <person name="Sugita-Konishi S."/>
            <person name="Sato K."/>
            <person name="Mori E."/>
            <person name="Abe Y."/>
            <person name="Kisaki G."/>
            <person name="Hamano K."/>
            <person name="Suezawa K."/>
            <person name="Otani M."/>
            <person name="Fukuda T."/>
            <person name="Manabe T."/>
            <person name="Gomi K."/>
            <person name="Tabuchi M."/>
            <person name="Akimitsu K."/>
            <person name="Kataoka I."/>
        </authorList>
    </citation>
    <scope>NUCLEOTIDE SEQUENCE [LARGE SCALE GENOMIC DNA]</scope>
    <source>
        <strain evidence="3">cv. Fuchu</strain>
    </source>
</reference>
<evidence type="ECO:0000313" key="2">
    <source>
        <dbReference type="EMBL" id="GFZ07925.1"/>
    </source>
</evidence>
<dbReference type="AlphaFoldDB" id="A0A7J0GAT2"/>
<keyword evidence="3" id="KW-1185">Reference proteome</keyword>
<evidence type="ECO:0000256" key="1">
    <source>
        <dbReference type="SAM" id="MobiDB-lite"/>
    </source>
</evidence>
<organism evidence="2 3">
    <name type="scientific">Actinidia rufa</name>
    <dbReference type="NCBI Taxonomy" id="165716"/>
    <lineage>
        <taxon>Eukaryota</taxon>
        <taxon>Viridiplantae</taxon>
        <taxon>Streptophyta</taxon>
        <taxon>Embryophyta</taxon>
        <taxon>Tracheophyta</taxon>
        <taxon>Spermatophyta</taxon>
        <taxon>Magnoliopsida</taxon>
        <taxon>eudicotyledons</taxon>
        <taxon>Gunneridae</taxon>
        <taxon>Pentapetalae</taxon>
        <taxon>asterids</taxon>
        <taxon>Ericales</taxon>
        <taxon>Actinidiaceae</taxon>
        <taxon>Actinidia</taxon>
    </lineage>
</organism>
<protein>
    <submittedName>
        <fullName evidence="2">Uncharacterized protein</fullName>
    </submittedName>
</protein>
<feature type="region of interest" description="Disordered" evidence="1">
    <location>
        <begin position="13"/>
        <end position="69"/>
    </location>
</feature>
<dbReference type="Proteomes" id="UP000585474">
    <property type="component" value="Unassembled WGS sequence"/>
</dbReference>